<dbReference type="GO" id="GO:0016829">
    <property type="term" value="F:lyase activity"/>
    <property type="evidence" value="ECO:0007669"/>
    <property type="project" value="UniProtKB-KW"/>
</dbReference>
<dbReference type="InterPro" id="IPR001357">
    <property type="entry name" value="BRCT_dom"/>
</dbReference>
<evidence type="ECO:0000256" key="2">
    <source>
        <dbReference type="ARBA" id="ARBA00004123"/>
    </source>
</evidence>
<dbReference type="GO" id="GO:0006303">
    <property type="term" value="P:double-strand break repair via nonhomologous end joining"/>
    <property type="evidence" value="ECO:0007669"/>
    <property type="project" value="TreeGrafter"/>
</dbReference>
<evidence type="ECO:0000256" key="6">
    <source>
        <dbReference type="ARBA" id="ARBA00022695"/>
    </source>
</evidence>
<feature type="region of interest" description="Disordered" evidence="18">
    <location>
        <begin position="1"/>
        <end position="24"/>
    </location>
</feature>
<dbReference type="Pfam" id="PF14792">
    <property type="entry name" value="DNA_pol_B_palm"/>
    <property type="match status" value="1"/>
</dbReference>
<keyword evidence="11" id="KW-0238">DNA-binding</keyword>
<dbReference type="InterPro" id="IPR010996">
    <property type="entry name" value="HHH_MUS81"/>
</dbReference>
<dbReference type="PRINTS" id="PR00869">
    <property type="entry name" value="DNAPOLX"/>
</dbReference>
<comment type="caution">
    <text evidence="20">The sequence shown here is derived from an EMBL/GenBank/DDBJ whole genome shotgun (WGS) entry which is preliminary data.</text>
</comment>
<dbReference type="Proteomes" id="UP000886520">
    <property type="component" value="Chromosome 5"/>
</dbReference>
<dbReference type="PANTHER" id="PTHR11276">
    <property type="entry name" value="DNA POLYMERASE TYPE-X FAMILY MEMBER"/>
    <property type="match status" value="1"/>
</dbReference>
<name>A0A9D4ZNC7_ADICA</name>
<dbReference type="GO" id="GO:0003677">
    <property type="term" value="F:DNA binding"/>
    <property type="evidence" value="ECO:0007669"/>
    <property type="project" value="UniProtKB-UniRule"/>
</dbReference>
<dbReference type="Gene3D" id="1.10.150.20">
    <property type="entry name" value="5' to 3' exonuclease, C-terminal subdomain"/>
    <property type="match status" value="1"/>
</dbReference>
<dbReference type="InterPro" id="IPR018944">
    <property type="entry name" value="DNA_pol_lambd_fingers_domain"/>
</dbReference>
<dbReference type="PANTHER" id="PTHR11276:SF28">
    <property type="entry name" value="DNA POLYMERASE LAMBDA"/>
    <property type="match status" value="1"/>
</dbReference>
<dbReference type="Pfam" id="PF14716">
    <property type="entry name" value="HHH_8"/>
    <property type="match status" value="1"/>
</dbReference>
<dbReference type="EMBL" id="JABFUD020000005">
    <property type="protein sequence ID" value="KAI5079691.1"/>
    <property type="molecule type" value="Genomic_DNA"/>
</dbReference>
<keyword evidence="6 17" id="KW-0548">Nucleotidyltransferase</keyword>
<dbReference type="InterPro" id="IPR028207">
    <property type="entry name" value="DNA_pol_B_palm_palm"/>
</dbReference>
<evidence type="ECO:0000256" key="13">
    <source>
        <dbReference type="ARBA" id="ARBA00023239"/>
    </source>
</evidence>
<comment type="catalytic activity">
    <reaction evidence="15 17">
        <text>DNA(n) + a 2'-deoxyribonucleoside 5'-triphosphate = DNA(n+1) + diphosphate</text>
        <dbReference type="Rhea" id="RHEA:22508"/>
        <dbReference type="Rhea" id="RHEA-COMP:17339"/>
        <dbReference type="Rhea" id="RHEA-COMP:17340"/>
        <dbReference type="ChEBI" id="CHEBI:33019"/>
        <dbReference type="ChEBI" id="CHEBI:61560"/>
        <dbReference type="ChEBI" id="CHEBI:173112"/>
        <dbReference type="EC" id="2.7.7.7"/>
    </reaction>
</comment>
<dbReference type="InterPro" id="IPR002008">
    <property type="entry name" value="DNA_pol_X_beta-like"/>
</dbReference>
<keyword evidence="13" id="KW-0456">Lyase</keyword>
<comment type="cofactor">
    <cofactor evidence="1">
        <name>Mn(2+)</name>
        <dbReference type="ChEBI" id="CHEBI:29035"/>
    </cofactor>
</comment>
<keyword evidence="14 17" id="KW-0539">Nucleus</keyword>
<dbReference type="Pfam" id="PF14791">
    <property type="entry name" value="DNA_pol_B_thumb"/>
    <property type="match status" value="1"/>
</dbReference>
<evidence type="ECO:0000256" key="8">
    <source>
        <dbReference type="ARBA" id="ARBA00022723"/>
    </source>
</evidence>
<evidence type="ECO:0000256" key="11">
    <source>
        <dbReference type="ARBA" id="ARBA00023125"/>
    </source>
</evidence>
<evidence type="ECO:0000256" key="14">
    <source>
        <dbReference type="ARBA" id="ARBA00023242"/>
    </source>
</evidence>
<evidence type="ECO:0000256" key="18">
    <source>
        <dbReference type="SAM" id="MobiDB-lite"/>
    </source>
</evidence>
<evidence type="ECO:0000256" key="7">
    <source>
        <dbReference type="ARBA" id="ARBA00022705"/>
    </source>
</evidence>
<dbReference type="GO" id="GO:0003887">
    <property type="term" value="F:DNA-directed DNA polymerase activity"/>
    <property type="evidence" value="ECO:0007669"/>
    <property type="project" value="UniProtKB-UniRule"/>
</dbReference>
<comment type="function">
    <text evidence="17">DNA polymerase that functions in several pathways of DNA repair. Involved in base excision repair (BER) responsible for repair of lesions that give rise to abasic (AP) sites in DNA. Also contributes to DNA double-strand break repair by non-homologous end joining and homologous recombination. Has both template-dependent and template-independent (terminal transferase) DNA polymerase activities. Has also a 5'-deoxyribose-5-phosphate lyase (dRP lyase) activity.</text>
</comment>
<evidence type="ECO:0000256" key="3">
    <source>
        <dbReference type="ARBA" id="ARBA00008323"/>
    </source>
</evidence>
<dbReference type="Gene3D" id="3.40.50.10190">
    <property type="entry name" value="BRCT domain"/>
    <property type="match status" value="1"/>
</dbReference>
<evidence type="ECO:0000256" key="12">
    <source>
        <dbReference type="ARBA" id="ARBA00023204"/>
    </source>
</evidence>
<comment type="similarity">
    <text evidence="3 17">Belongs to the DNA polymerase type-X family.</text>
</comment>
<dbReference type="GO" id="GO:0006260">
    <property type="term" value="P:DNA replication"/>
    <property type="evidence" value="ECO:0007669"/>
    <property type="project" value="UniProtKB-KW"/>
</dbReference>
<evidence type="ECO:0000256" key="10">
    <source>
        <dbReference type="ARBA" id="ARBA00022932"/>
    </source>
</evidence>
<keyword evidence="9 17" id="KW-0227">DNA damage</keyword>
<dbReference type="PROSITE" id="PS00522">
    <property type="entry name" value="DNA_POLYMERASE_X"/>
    <property type="match status" value="1"/>
</dbReference>
<comment type="subcellular location">
    <subcellularLocation>
        <location evidence="2 17">Nucleus</location>
    </subcellularLocation>
</comment>
<dbReference type="EC" id="2.7.7.7" evidence="17"/>
<evidence type="ECO:0000256" key="17">
    <source>
        <dbReference type="RuleBase" id="RU366014"/>
    </source>
</evidence>
<dbReference type="InterPro" id="IPR043519">
    <property type="entry name" value="NT_sf"/>
</dbReference>
<evidence type="ECO:0000256" key="15">
    <source>
        <dbReference type="ARBA" id="ARBA00049244"/>
    </source>
</evidence>
<accession>A0A9D4ZNC7</accession>
<dbReference type="GO" id="GO:0005634">
    <property type="term" value="C:nucleus"/>
    <property type="evidence" value="ECO:0007669"/>
    <property type="project" value="UniProtKB-SubCell"/>
</dbReference>
<dbReference type="Gene3D" id="3.30.460.10">
    <property type="entry name" value="Beta Polymerase, domain 2"/>
    <property type="match status" value="1"/>
</dbReference>
<organism evidence="20 21">
    <name type="scientific">Adiantum capillus-veneris</name>
    <name type="common">Maidenhair fern</name>
    <dbReference type="NCBI Taxonomy" id="13818"/>
    <lineage>
        <taxon>Eukaryota</taxon>
        <taxon>Viridiplantae</taxon>
        <taxon>Streptophyta</taxon>
        <taxon>Embryophyta</taxon>
        <taxon>Tracheophyta</taxon>
        <taxon>Polypodiopsida</taxon>
        <taxon>Polypodiidae</taxon>
        <taxon>Polypodiales</taxon>
        <taxon>Pteridineae</taxon>
        <taxon>Pteridaceae</taxon>
        <taxon>Vittarioideae</taxon>
        <taxon>Adiantum</taxon>
    </lineage>
</organism>
<dbReference type="InterPro" id="IPR019843">
    <property type="entry name" value="DNA_pol-X_BS"/>
</dbReference>
<keyword evidence="7" id="KW-0235">DNA replication</keyword>
<keyword evidence="12 17" id="KW-0234">DNA repair</keyword>
<evidence type="ECO:0000313" key="20">
    <source>
        <dbReference type="EMBL" id="KAI5079691.1"/>
    </source>
</evidence>
<evidence type="ECO:0000259" key="19">
    <source>
        <dbReference type="PROSITE" id="PS50172"/>
    </source>
</evidence>
<keyword evidence="5 17" id="KW-0808">Transferase</keyword>
<evidence type="ECO:0000256" key="1">
    <source>
        <dbReference type="ARBA" id="ARBA00001936"/>
    </source>
</evidence>
<keyword evidence="10 17" id="KW-0239">DNA-directed DNA polymerase</keyword>
<sequence>MSRHKRRADEICRDETRDGQGNPNSSYFAGIRALFIGRGVSSKRLQIWKEKVRNLGGFVVEPCDGRKKRFTHVLANDLKFLEEHSFSFSKRVVFLKFHWIEDCLKEGKILPCDSYFLEETASPSGVCCSEGLATTGPTSVISEIGQNSEKLRASEQAIEEAVQYNEHSTPVEYGSDLELLDAKSGKMEMEESVRDGEPCSDEETAVDASDPSSLNKHITSILREMWDLYESVLGDEWRALTYRKAAIRLEKLPCRISSLEDVKHISGIGSSVIDKIKEILCTGKLQKLEGLKADPKVCTLQHLASVWGVGPKLAQKLYQAGHRSVDDLVKEPSLSQMARIGVKYYKDLVQRIPRDEVAAAEKYVQNIGEGLCPGICINVAGSYRRGNPTCGDIDFLVTHPDGYSHRGFLIKLVEKLRSNGFISEGVHCTDHSSLGTKKVDTFMGVGRVPEFQLFRRLDIKVYPKETIAFALVYFTGNDVLNRKIRYAAQRKGFKLNDQGLYRRYGGKKGLSSTESIPCETEKEVFEKLGFPYYEPCDRNL</sequence>
<evidence type="ECO:0000256" key="4">
    <source>
        <dbReference type="ARBA" id="ARBA00022634"/>
    </source>
</evidence>
<feature type="compositionally biased region" description="Basic and acidic residues" evidence="18">
    <location>
        <begin position="7"/>
        <end position="18"/>
    </location>
</feature>
<dbReference type="InterPro" id="IPR036420">
    <property type="entry name" value="BRCT_dom_sf"/>
</dbReference>
<reference evidence="20 21" key="1">
    <citation type="submission" date="2021-01" db="EMBL/GenBank/DDBJ databases">
        <title>Adiantum capillus-veneris genome.</title>
        <authorList>
            <person name="Fang Y."/>
            <person name="Liao Q."/>
        </authorList>
    </citation>
    <scope>NUCLEOTIDE SEQUENCE [LARGE SCALE GENOMIC DNA]</scope>
    <source>
        <strain evidence="20">H3</strain>
        <tissue evidence="20">Leaf</tissue>
    </source>
</reference>
<dbReference type="OrthoDB" id="205514at2759"/>
<keyword evidence="4" id="KW-0237">DNA synthesis</keyword>
<dbReference type="InterPro" id="IPR037160">
    <property type="entry name" value="DNA_Pol_thumb_sf"/>
</dbReference>
<proteinExistence type="inferred from homology"/>
<dbReference type="Gene3D" id="1.10.150.110">
    <property type="entry name" value="DNA polymerase beta, N-terminal domain-like"/>
    <property type="match status" value="1"/>
</dbReference>
<dbReference type="InterPro" id="IPR029398">
    <property type="entry name" value="PolB_thumb"/>
</dbReference>
<dbReference type="PRINTS" id="PR00870">
    <property type="entry name" value="DNAPOLXBETA"/>
</dbReference>
<dbReference type="AlphaFoldDB" id="A0A9D4ZNC7"/>
<feature type="domain" description="BRCT" evidence="19">
    <location>
        <begin position="23"/>
        <end position="117"/>
    </location>
</feature>
<dbReference type="InterPro" id="IPR027421">
    <property type="entry name" value="DNA_pol_lamdba_lyase_dom_sf"/>
</dbReference>
<dbReference type="SUPFAM" id="SSF81585">
    <property type="entry name" value="PsbU/PolX domain-like"/>
    <property type="match status" value="1"/>
</dbReference>
<dbReference type="SUPFAM" id="SSF47802">
    <property type="entry name" value="DNA polymerase beta, N-terminal domain-like"/>
    <property type="match status" value="1"/>
</dbReference>
<feature type="active site" description="Nucleophile; Schiff-base intermediate with DNA; for 5'-dRP lyase activity" evidence="16">
    <location>
        <position position="275"/>
    </location>
</feature>
<evidence type="ECO:0000313" key="21">
    <source>
        <dbReference type="Proteomes" id="UP000886520"/>
    </source>
</evidence>
<keyword evidence="8" id="KW-0479">Metal-binding</keyword>
<dbReference type="Gene3D" id="3.30.210.10">
    <property type="entry name" value="DNA polymerase, thumb domain"/>
    <property type="match status" value="1"/>
</dbReference>
<evidence type="ECO:0000256" key="9">
    <source>
        <dbReference type="ARBA" id="ARBA00022763"/>
    </source>
</evidence>
<dbReference type="PROSITE" id="PS50172">
    <property type="entry name" value="BRCT"/>
    <property type="match status" value="1"/>
</dbReference>
<evidence type="ECO:0000256" key="16">
    <source>
        <dbReference type="PIRSR" id="PIRSR622312-50"/>
    </source>
</evidence>
<dbReference type="FunFam" id="1.10.150.20:FF:000010">
    <property type="entry name" value="DNA polymerase lambda"/>
    <property type="match status" value="1"/>
</dbReference>
<evidence type="ECO:0000256" key="5">
    <source>
        <dbReference type="ARBA" id="ARBA00022679"/>
    </source>
</evidence>
<protein>
    <recommendedName>
        <fullName evidence="17">DNA polymerase</fullName>
        <ecNumber evidence="17">2.7.7.7</ecNumber>
    </recommendedName>
</protein>
<dbReference type="SUPFAM" id="SSF81301">
    <property type="entry name" value="Nucleotidyltransferase"/>
    <property type="match status" value="1"/>
</dbReference>
<dbReference type="SMART" id="SM00483">
    <property type="entry name" value="POLXc"/>
    <property type="match status" value="1"/>
</dbReference>
<gene>
    <name evidence="20" type="ORF">GOP47_0005170</name>
</gene>
<dbReference type="GO" id="GO:0046872">
    <property type="term" value="F:metal ion binding"/>
    <property type="evidence" value="ECO:0007669"/>
    <property type="project" value="UniProtKB-UniRule"/>
</dbReference>
<dbReference type="SUPFAM" id="SSF52113">
    <property type="entry name" value="BRCT domain"/>
    <property type="match status" value="1"/>
</dbReference>
<dbReference type="InterPro" id="IPR002054">
    <property type="entry name" value="DNA-dir_DNA_pol_X"/>
</dbReference>
<keyword evidence="21" id="KW-1185">Reference proteome</keyword>
<dbReference type="InterPro" id="IPR022312">
    <property type="entry name" value="DNA_pol_X"/>
</dbReference>
<dbReference type="CDD" id="cd00141">
    <property type="entry name" value="NT_POLXc"/>
    <property type="match status" value="1"/>
</dbReference>
<dbReference type="Pfam" id="PF10391">
    <property type="entry name" value="DNA_pol_lambd_f"/>
    <property type="match status" value="1"/>
</dbReference>